<evidence type="ECO:0000313" key="2">
    <source>
        <dbReference type="Proteomes" id="UP000786185"/>
    </source>
</evidence>
<accession>A0AAW4BHQ0</accession>
<feature type="non-terminal residue" evidence="1">
    <location>
        <position position="1"/>
    </location>
</feature>
<dbReference type="Pfam" id="PF10082">
    <property type="entry name" value="BBP2_2"/>
    <property type="match status" value="1"/>
</dbReference>
<organism evidence="1 2">
    <name type="scientific">Vibrio anguillarum</name>
    <name type="common">Listonella anguillarum</name>
    <dbReference type="NCBI Taxonomy" id="55601"/>
    <lineage>
        <taxon>Bacteria</taxon>
        <taxon>Pseudomonadati</taxon>
        <taxon>Pseudomonadota</taxon>
        <taxon>Gammaproteobacteria</taxon>
        <taxon>Vibrionales</taxon>
        <taxon>Vibrionaceae</taxon>
        <taxon>Vibrio</taxon>
    </lineage>
</organism>
<dbReference type="Proteomes" id="UP000786185">
    <property type="component" value="Unassembled WGS sequence"/>
</dbReference>
<dbReference type="InterPro" id="IPR018759">
    <property type="entry name" value="BBP2_2"/>
</dbReference>
<gene>
    <name evidence="1" type="ORF">ERJ77_22970</name>
</gene>
<sequence length="290" mass="33534">VGFAIEPANGQKYRLGYRLQRGDYFSSSKDNYTDHFFDLAGDWELSSKHRLDLSYNLALTHEQRGDNDTTLNLSHNEYNTNNINLGYGLGGEDAKGRLETNIGWSNFDYQNNKNITQYQNWDELRFNSAFYYKALPKTFLVFQFVVNDRHYDEIAPGSTTKDSKHYFTYVGTSWDATGKLQGSAKVGVQHKDYESSSREDFNSFSWDIDVTYLIRTYSAVQLKTNRKSTDTNGTGDSIDTKTYAINWSHNWSDIISSNLDYSLLNETYTRPERTDDTNKVSLSLSYDFRR</sequence>
<dbReference type="EMBL" id="SCLC01000817">
    <property type="protein sequence ID" value="MBF4437291.1"/>
    <property type="molecule type" value="Genomic_DNA"/>
</dbReference>
<name>A0AAW4BHQ0_VIBAN</name>
<comment type="caution">
    <text evidence="1">The sequence shown here is derived from an EMBL/GenBank/DDBJ whole genome shotgun (WGS) entry which is preliminary data.</text>
</comment>
<feature type="non-terminal residue" evidence="1">
    <location>
        <position position="290"/>
    </location>
</feature>
<proteinExistence type="predicted"/>
<protein>
    <submittedName>
        <fullName evidence="1">TetR family transcriptional regulator</fullName>
    </submittedName>
</protein>
<reference evidence="1" key="1">
    <citation type="journal article" date="2021" name="PeerJ">
        <title>Analysis of 44 Vibrio anguillarum genomes reveals high genetic diversity.</title>
        <authorList>
            <person name="Hansen M.J."/>
            <person name="Dalsgaard I."/>
        </authorList>
    </citation>
    <scope>NUCLEOTIDE SEQUENCE</scope>
    <source>
        <strain evidence="1">850617-1/1</strain>
    </source>
</reference>
<dbReference type="AlphaFoldDB" id="A0AAW4BHQ0"/>
<evidence type="ECO:0000313" key="1">
    <source>
        <dbReference type="EMBL" id="MBF4437291.1"/>
    </source>
</evidence>